<protein>
    <submittedName>
        <fullName evidence="1">Uncharacterized protein</fullName>
    </submittedName>
</protein>
<sequence>RRGALYCSPRPSPRCPGLDPDSGCYVGQIDTARLWLDGQVGALVQQFGGE</sequence>
<comment type="caution">
    <text evidence="1">The sequence shown here is derived from an EMBL/GenBank/DDBJ whole genome shotgun (WGS) entry which is preliminary data.</text>
</comment>
<evidence type="ECO:0000313" key="1">
    <source>
        <dbReference type="EMBL" id="EAU44837.1"/>
    </source>
</evidence>
<dbReference type="HOGENOM" id="CLU_3111099_0_0_5"/>
<keyword evidence="2" id="KW-1185">Reference proteome</keyword>
<reference evidence="1 2" key="1">
    <citation type="journal article" date="2010" name="J. Bacteriol.">
        <title>Genome sequences of Pelagibaca bermudensis HTCC2601T and Maritimibacter alkaliphilus HTCC2654T, the type strains of two marine Roseobacter genera.</title>
        <authorList>
            <person name="Thrash J.C."/>
            <person name="Cho J.C."/>
            <person name="Ferriera S."/>
            <person name="Johnson J."/>
            <person name="Vergin K.L."/>
            <person name="Giovannoni S.J."/>
        </authorList>
    </citation>
    <scope>NUCLEOTIDE SEQUENCE [LARGE SCALE GENOMIC DNA]</scope>
    <source>
        <strain evidence="2">DSM 26914 / JCM 13377 / KCTC 12554 / HTCC2601</strain>
    </source>
</reference>
<proteinExistence type="predicted"/>
<evidence type="ECO:0000313" key="2">
    <source>
        <dbReference type="Proteomes" id="UP000006230"/>
    </source>
</evidence>
<dbReference type="EMBL" id="AATQ01000036">
    <property type="protein sequence ID" value="EAU44837.1"/>
    <property type="molecule type" value="Genomic_DNA"/>
</dbReference>
<name>Q0FL23_SALBH</name>
<accession>Q0FL23</accession>
<gene>
    <name evidence="1" type="ORF">R2601_10894</name>
</gene>
<dbReference type="Proteomes" id="UP000006230">
    <property type="component" value="Unassembled WGS sequence"/>
</dbReference>
<feature type="non-terminal residue" evidence="1">
    <location>
        <position position="1"/>
    </location>
</feature>
<dbReference type="AlphaFoldDB" id="Q0FL23"/>
<organism evidence="1 2">
    <name type="scientific">Salipiger bermudensis (strain DSM 26914 / JCM 13377 / KCTC 12554 / HTCC2601)</name>
    <name type="common">Pelagibaca bermudensis</name>
    <dbReference type="NCBI Taxonomy" id="314265"/>
    <lineage>
        <taxon>Bacteria</taxon>
        <taxon>Pseudomonadati</taxon>
        <taxon>Pseudomonadota</taxon>
        <taxon>Alphaproteobacteria</taxon>
        <taxon>Rhodobacterales</taxon>
        <taxon>Roseobacteraceae</taxon>
        <taxon>Salipiger</taxon>
    </lineage>
</organism>